<keyword evidence="19" id="KW-1185">Reference proteome</keyword>
<comment type="catalytic activity">
    <reaction evidence="16 17">
        <text>epoxyqueuosine(34) in tRNA + AH2 = queuosine(34) in tRNA + A + H2O</text>
        <dbReference type="Rhea" id="RHEA:32159"/>
        <dbReference type="Rhea" id="RHEA-COMP:18571"/>
        <dbReference type="Rhea" id="RHEA-COMP:18582"/>
        <dbReference type="ChEBI" id="CHEBI:13193"/>
        <dbReference type="ChEBI" id="CHEBI:15377"/>
        <dbReference type="ChEBI" id="CHEBI:17499"/>
        <dbReference type="ChEBI" id="CHEBI:194431"/>
        <dbReference type="ChEBI" id="CHEBI:194443"/>
        <dbReference type="EC" id="1.17.99.6"/>
    </reaction>
</comment>
<evidence type="ECO:0000256" key="5">
    <source>
        <dbReference type="ARBA" id="ARBA00016895"/>
    </source>
</evidence>
<proteinExistence type="inferred from homology"/>
<keyword evidence="11 17" id="KW-0408">Iron</keyword>
<evidence type="ECO:0000256" key="10">
    <source>
        <dbReference type="ARBA" id="ARBA00023002"/>
    </source>
</evidence>
<feature type="binding site" evidence="17">
    <location>
        <position position="8"/>
    </location>
    <ligand>
        <name>[4Fe-4S] cluster</name>
        <dbReference type="ChEBI" id="CHEBI:49883"/>
    </ligand>
</feature>
<gene>
    <name evidence="17" type="primary">queH</name>
    <name evidence="18" type="ORF">JRV97_01460</name>
</gene>
<evidence type="ECO:0000256" key="2">
    <source>
        <dbReference type="ARBA" id="ARBA00004691"/>
    </source>
</evidence>
<organism evidence="18 19">
    <name type="scientific">Marinitoga aeolica</name>
    <dbReference type="NCBI Taxonomy" id="2809031"/>
    <lineage>
        <taxon>Bacteria</taxon>
        <taxon>Thermotogati</taxon>
        <taxon>Thermotogota</taxon>
        <taxon>Thermotogae</taxon>
        <taxon>Petrotogales</taxon>
        <taxon>Petrotogaceae</taxon>
        <taxon>Marinitoga</taxon>
    </lineage>
</organism>
<accession>A0ABY8PRL0</accession>
<sequence>MKIFLHVCCAPDLVLAHKKLMKKKIEYTAFFYNPNIYPYEEYKKRYEAFLKLKKIWKFEEIEHNYDHGDFLNIMKNVDTKNENIRCYKCMYFRMEKAVVEAKKRGYKIFSTTLLSSPRKNHEDIKKIASELSEKYDIEFYYENFRSNNAISKGAKFCKANNIYRQQYCGCEFSLIEAEELRKKSFEKRRKNLSEKMDFDFVYLMDRELLKIPEDLYPKYLYKHGLEILKDLKPKMILIRKDIAKDLGIKNGRNKIGNWKSKFIVI</sequence>
<feature type="binding site" evidence="17">
    <location>
        <position position="9"/>
    </location>
    <ligand>
        <name>[4Fe-4S] cluster</name>
        <dbReference type="ChEBI" id="CHEBI:49883"/>
    </ligand>
</feature>
<evidence type="ECO:0000256" key="13">
    <source>
        <dbReference type="ARBA" id="ARBA00023157"/>
    </source>
</evidence>
<dbReference type="HAMAP" id="MF_02089">
    <property type="entry name" value="QueH"/>
    <property type="match status" value="1"/>
</dbReference>
<comment type="similarity">
    <text evidence="3 17">Belongs to the QueH family.</text>
</comment>
<comment type="function">
    <text evidence="1 17">Catalyzes the conversion of epoxyqueuosine (oQ) to queuosine (Q), which is a hypermodified base found in the wobble positions of tRNA(Asp), tRNA(Asn), tRNA(His) and tRNA(Tyr).</text>
</comment>
<evidence type="ECO:0000256" key="8">
    <source>
        <dbReference type="ARBA" id="ARBA00022723"/>
    </source>
</evidence>
<feature type="disulfide bond" description="Redox-active" evidence="17">
    <location>
        <begin position="168"/>
        <end position="170"/>
    </location>
</feature>
<dbReference type="PANTHER" id="PTHR36701:SF1">
    <property type="entry name" value="EPOXYQUEUOSINE REDUCTASE QUEH"/>
    <property type="match status" value="1"/>
</dbReference>
<dbReference type="RefSeq" id="WP_280999585.1">
    <property type="nucleotide sequence ID" value="NZ_CP069362.1"/>
</dbReference>
<evidence type="ECO:0000256" key="7">
    <source>
        <dbReference type="ARBA" id="ARBA00022694"/>
    </source>
</evidence>
<feature type="binding site" evidence="17">
    <location>
        <position position="86"/>
    </location>
    <ligand>
        <name>[4Fe-4S] cluster</name>
        <dbReference type="ChEBI" id="CHEBI:49883"/>
    </ligand>
</feature>
<dbReference type="EC" id="1.17.99.6" evidence="4 17"/>
<evidence type="ECO:0000256" key="15">
    <source>
        <dbReference type="ARBA" id="ARBA00031446"/>
    </source>
</evidence>
<evidence type="ECO:0000256" key="12">
    <source>
        <dbReference type="ARBA" id="ARBA00023014"/>
    </source>
</evidence>
<dbReference type="PANTHER" id="PTHR36701">
    <property type="entry name" value="EPOXYQUEUOSINE REDUCTASE QUEH"/>
    <property type="match status" value="1"/>
</dbReference>
<keyword evidence="13 17" id="KW-1015">Disulfide bond</keyword>
<evidence type="ECO:0000313" key="19">
    <source>
        <dbReference type="Proteomes" id="UP001232493"/>
    </source>
</evidence>
<name>A0ABY8PRL0_9BACT</name>
<feature type="binding site" evidence="17">
    <location>
        <position position="89"/>
    </location>
    <ligand>
        <name>[4Fe-4S] cluster</name>
        <dbReference type="ChEBI" id="CHEBI:49883"/>
    </ligand>
</feature>
<reference evidence="18 19" key="1">
    <citation type="submission" date="2021-02" db="EMBL/GenBank/DDBJ databases">
        <title>Characterization of Marinitoga sp. nov. str. BP5-C20A.</title>
        <authorList>
            <person name="Erauso G."/>
            <person name="Postec A."/>
        </authorList>
    </citation>
    <scope>NUCLEOTIDE SEQUENCE [LARGE SCALE GENOMIC DNA]</scope>
    <source>
        <strain evidence="18 19">BP5-C20A</strain>
    </source>
</reference>
<evidence type="ECO:0000256" key="9">
    <source>
        <dbReference type="ARBA" id="ARBA00022785"/>
    </source>
</evidence>
<evidence type="ECO:0000313" key="18">
    <source>
        <dbReference type="EMBL" id="WGS65255.1"/>
    </source>
</evidence>
<dbReference type="InterPro" id="IPR003828">
    <property type="entry name" value="QueH"/>
</dbReference>
<evidence type="ECO:0000256" key="17">
    <source>
        <dbReference type="HAMAP-Rule" id="MF_02089"/>
    </source>
</evidence>
<comment type="pathway">
    <text evidence="2 17">tRNA modification; tRNA-queuosine biosynthesis.</text>
</comment>
<keyword evidence="8 17" id="KW-0479">Metal-binding</keyword>
<evidence type="ECO:0000256" key="3">
    <source>
        <dbReference type="ARBA" id="ARBA00008207"/>
    </source>
</evidence>
<dbReference type="Proteomes" id="UP001232493">
    <property type="component" value="Chromosome"/>
</dbReference>
<dbReference type="EMBL" id="CP069362">
    <property type="protein sequence ID" value="WGS65255.1"/>
    <property type="molecule type" value="Genomic_DNA"/>
</dbReference>
<keyword evidence="10 17" id="KW-0560">Oxidoreductase</keyword>
<keyword evidence="7 17" id="KW-0819">tRNA processing</keyword>
<evidence type="ECO:0000256" key="6">
    <source>
        <dbReference type="ARBA" id="ARBA00022485"/>
    </source>
</evidence>
<protein>
    <recommendedName>
        <fullName evidence="5 17">Epoxyqueuosine reductase QueH</fullName>
        <ecNumber evidence="4 17">1.17.99.6</ecNumber>
    </recommendedName>
    <alternativeName>
        <fullName evidence="15 17">Queuosine biosynthesis protein QueH</fullName>
    </alternativeName>
</protein>
<evidence type="ECO:0000256" key="4">
    <source>
        <dbReference type="ARBA" id="ARBA00012622"/>
    </source>
</evidence>
<evidence type="ECO:0000256" key="14">
    <source>
        <dbReference type="ARBA" id="ARBA00023284"/>
    </source>
</evidence>
<keyword evidence="6 17" id="KW-0004">4Fe-4S</keyword>
<keyword evidence="9 17" id="KW-0671">Queuosine biosynthesis</keyword>
<evidence type="ECO:0000256" key="1">
    <source>
        <dbReference type="ARBA" id="ARBA00002268"/>
    </source>
</evidence>
<dbReference type="Pfam" id="PF02677">
    <property type="entry name" value="QueH"/>
    <property type="match status" value="1"/>
</dbReference>
<evidence type="ECO:0000256" key="11">
    <source>
        <dbReference type="ARBA" id="ARBA00023004"/>
    </source>
</evidence>
<keyword evidence="12 17" id="KW-0411">Iron-sulfur</keyword>
<keyword evidence="14 17" id="KW-0676">Redox-active center</keyword>
<evidence type="ECO:0000256" key="16">
    <source>
        <dbReference type="ARBA" id="ARBA00047415"/>
    </source>
</evidence>